<dbReference type="GO" id="GO:0005886">
    <property type="term" value="C:plasma membrane"/>
    <property type="evidence" value="ECO:0007669"/>
    <property type="project" value="UniProtKB-SubCell"/>
</dbReference>
<feature type="transmembrane region" description="Helical" evidence="13">
    <location>
        <begin position="171"/>
        <end position="193"/>
    </location>
</feature>
<keyword evidence="3" id="KW-0813">Transport</keyword>
<dbReference type="NCBIfam" id="TIGR00813">
    <property type="entry name" value="sss"/>
    <property type="match status" value="1"/>
</dbReference>
<keyword evidence="7 13" id="KW-1133">Transmembrane helix</keyword>
<feature type="transmembrane region" description="Helical" evidence="13">
    <location>
        <begin position="99"/>
        <end position="119"/>
    </location>
</feature>
<keyword evidence="8" id="KW-0915">Sodium</keyword>
<feature type="transmembrane region" description="Helical" evidence="13">
    <location>
        <begin position="71"/>
        <end position="93"/>
    </location>
</feature>
<evidence type="ECO:0000256" key="11">
    <source>
        <dbReference type="ARBA" id="ARBA00023201"/>
    </source>
</evidence>
<evidence type="ECO:0000256" key="13">
    <source>
        <dbReference type="SAM" id="Phobius"/>
    </source>
</evidence>
<feature type="transmembrane region" description="Helical" evidence="13">
    <location>
        <begin position="205"/>
        <end position="224"/>
    </location>
</feature>
<dbReference type="PROSITE" id="PS50283">
    <property type="entry name" value="NA_SOLUT_SYMP_3"/>
    <property type="match status" value="1"/>
</dbReference>
<feature type="transmembrane region" description="Helical" evidence="13">
    <location>
        <begin position="498"/>
        <end position="517"/>
    </location>
</feature>
<dbReference type="Proteomes" id="UP000247772">
    <property type="component" value="Unassembled WGS sequence"/>
</dbReference>
<feature type="transmembrane region" description="Helical" evidence="13">
    <location>
        <begin position="261"/>
        <end position="282"/>
    </location>
</feature>
<evidence type="ECO:0000313" key="16">
    <source>
        <dbReference type="Proteomes" id="UP000247772"/>
    </source>
</evidence>
<evidence type="ECO:0000256" key="6">
    <source>
        <dbReference type="ARBA" id="ARBA00022847"/>
    </source>
</evidence>
<evidence type="ECO:0000256" key="7">
    <source>
        <dbReference type="ARBA" id="ARBA00022989"/>
    </source>
</evidence>
<organism evidence="15 16">
    <name type="scientific">Paraburkholderia silvatlantica</name>
    <dbReference type="NCBI Taxonomy" id="321895"/>
    <lineage>
        <taxon>Bacteria</taxon>
        <taxon>Pseudomonadati</taxon>
        <taxon>Pseudomonadota</taxon>
        <taxon>Betaproteobacteria</taxon>
        <taxon>Burkholderiales</taxon>
        <taxon>Burkholderiaceae</taxon>
        <taxon>Paraburkholderia</taxon>
    </lineage>
</organism>
<dbReference type="InterPro" id="IPR001734">
    <property type="entry name" value="Na/solute_symporter"/>
</dbReference>
<dbReference type="PANTHER" id="PTHR48086:SF6">
    <property type="entry name" value="CATION_ACETATE SYMPORTER ACTP"/>
    <property type="match status" value="1"/>
</dbReference>
<evidence type="ECO:0000256" key="2">
    <source>
        <dbReference type="ARBA" id="ARBA00006434"/>
    </source>
</evidence>
<comment type="similarity">
    <text evidence="2 12">Belongs to the sodium:solute symporter (SSF) (TC 2.A.21) family.</text>
</comment>
<evidence type="ECO:0000256" key="4">
    <source>
        <dbReference type="ARBA" id="ARBA00022475"/>
    </source>
</evidence>
<protein>
    <submittedName>
        <fullName evidence="15">Cation/acetate symporter</fullName>
    </submittedName>
</protein>
<feature type="transmembrane region" description="Helical" evidence="13">
    <location>
        <begin position="354"/>
        <end position="384"/>
    </location>
</feature>
<keyword evidence="6" id="KW-0769">Symport</keyword>
<dbReference type="AlphaFoldDB" id="A0A2V4U3J2"/>
<dbReference type="EMBL" id="QJSQ01000005">
    <property type="protein sequence ID" value="PYE25042.1"/>
    <property type="molecule type" value="Genomic_DNA"/>
</dbReference>
<dbReference type="PROSITE" id="PS00456">
    <property type="entry name" value="NA_SOLUT_SYMP_1"/>
    <property type="match status" value="1"/>
</dbReference>
<keyword evidence="5 13" id="KW-0812">Transmembrane</keyword>
<keyword evidence="14" id="KW-0732">Signal</keyword>
<keyword evidence="4" id="KW-1003">Cell membrane</keyword>
<evidence type="ECO:0000313" key="15">
    <source>
        <dbReference type="EMBL" id="PYE25042.1"/>
    </source>
</evidence>
<dbReference type="GO" id="GO:0006847">
    <property type="term" value="P:plasma membrane acetate transport"/>
    <property type="evidence" value="ECO:0007669"/>
    <property type="project" value="TreeGrafter"/>
</dbReference>
<dbReference type="InterPro" id="IPR038377">
    <property type="entry name" value="Na/Glc_symporter_sf"/>
</dbReference>
<feature type="transmembrane region" description="Helical" evidence="13">
    <location>
        <begin position="294"/>
        <end position="319"/>
    </location>
</feature>
<evidence type="ECO:0000256" key="8">
    <source>
        <dbReference type="ARBA" id="ARBA00023053"/>
    </source>
</evidence>
<accession>A0A2V4U3J2</accession>
<reference evidence="15 16" key="1">
    <citation type="submission" date="2018-06" db="EMBL/GenBank/DDBJ databases">
        <title>Genomic Encyclopedia of Type Strains, Phase IV (KMG-V): Genome sequencing to study the core and pangenomes of soil and plant-associated prokaryotes.</title>
        <authorList>
            <person name="Whitman W."/>
        </authorList>
    </citation>
    <scope>NUCLEOTIDE SEQUENCE [LARGE SCALE GENOMIC DNA]</scope>
    <source>
        <strain evidence="15 16">SRCL-318</strain>
    </source>
</reference>
<dbReference type="RefSeq" id="WP_244306664.1">
    <property type="nucleotide sequence ID" value="NZ_QJSQ01000005.1"/>
</dbReference>
<dbReference type="Pfam" id="PF00474">
    <property type="entry name" value="SSF"/>
    <property type="match status" value="1"/>
</dbReference>
<feature type="transmembrane region" description="Helical" evidence="13">
    <location>
        <begin position="404"/>
        <end position="423"/>
    </location>
</feature>
<evidence type="ECO:0000256" key="9">
    <source>
        <dbReference type="ARBA" id="ARBA00023065"/>
    </source>
</evidence>
<keyword evidence="10 13" id="KW-0472">Membrane</keyword>
<feature type="transmembrane region" description="Helical" evidence="13">
    <location>
        <begin position="459"/>
        <end position="486"/>
    </location>
</feature>
<dbReference type="Gene3D" id="1.20.1730.10">
    <property type="entry name" value="Sodium/glucose cotransporter"/>
    <property type="match status" value="1"/>
</dbReference>
<evidence type="ECO:0000256" key="1">
    <source>
        <dbReference type="ARBA" id="ARBA00004651"/>
    </source>
</evidence>
<dbReference type="InterPro" id="IPR018212">
    <property type="entry name" value="Na/solute_symporter_CS"/>
</dbReference>
<evidence type="ECO:0000256" key="5">
    <source>
        <dbReference type="ARBA" id="ARBA00022692"/>
    </source>
</evidence>
<comment type="subcellular location">
    <subcellularLocation>
        <location evidence="1">Cell membrane</location>
        <topology evidence="1">Multi-pass membrane protein</topology>
    </subcellularLocation>
</comment>
<evidence type="ECO:0000256" key="12">
    <source>
        <dbReference type="RuleBase" id="RU362091"/>
    </source>
</evidence>
<dbReference type="CDD" id="cd11480">
    <property type="entry name" value="SLC5sbd_u4"/>
    <property type="match status" value="1"/>
</dbReference>
<keyword evidence="11" id="KW-0739">Sodium transport</keyword>
<name>A0A2V4U3J2_9BURK</name>
<keyword evidence="9" id="KW-0406">Ion transport</keyword>
<feature type="chain" id="PRO_5016027678" evidence="14">
    <location>
        <begin position="20"/>
        <end position="530"/>
    </location>
</feature>
<feature type="signal peptide" evidence="14">
    <location>
        <begin position="1"/>
        <end position="19"/>
    </location>
</feature>
<evidence type="ECO:0000256" key="3">
    <source>
        <dbReference type="ARBA" id="ARBA00022448"/>
    </source>
</evidence>
<comment type="caution">
    <text evidence="15">The sequence shown here is derived from an EMBL/GenBank/DDBJ whole genome shotgun (WGS) entry which is preliminary data.</text>
</comment>
<dbReference type="GO" id="GO:0015293">
    <property type="term" value="F:symporter activity"/>
    <property type="evidence" value="ECO:0007669"/>
    <property type="project" value="UniProtKB-KW"/>
</dbReference>
<gene>
    <name evidence="15" type="ORF">C7410_105267</name>
</gene>
<feature type="transmembrane region" description="Helical" evidence="13">
    <location>
        <begin position="29"/>
        <end position="50"/>
    </location>
</feature>
<dbReference type="PANTHER" id="PTHR48086">
    <property type="entry name" value="SODIUM/PROLINE SYMPORTER-RELATED"/>
    <property type="match status" value="1"/>
</dbReference>
<evidence type="ECO:0000256" key="10">
    <source>
        <dbReference type="ARBA" id="ARBA00023136"/>
    </source>
</evidence>
<feature type="transmembrane region" description="Helical" evidence="13">
    <location>
        <begin position="140"/>
        <end position="159"/>
    </location>
</feature>
<dbReference type="InterPro" id="IPR050277">
    <property type="entry name" value="Sodium:Solute_Symporter"/>
</dbReference>
<sequence length="530" mass="55618">MTRYLIPLLLMALASPAMAVDAHAPAASGISIALFLVIIAITLGITWWAARRTRSASDYYTAGGRITGFQNGLAIAGDAMSAGALLGLTALVFSKGFDGLVYAVGYTTGMPIVVFLMASRMRKMGRFTFIDVVGARLDSPSIRIFSACASLVIVLFYLVAQMVGAGQLIEVLFGIGYLYAVLLVGALMVLYVAFGGMMATTWVQIVKAVLMISGCALLCVLVLHQTGFSYGALLADAVSVHTSGSGILAPTSFARQPLNAFSLGIALMLGTAGLPHVLMRFFTVPDARAARSSVLWATMLMNCFYAMIFIIGFGALYLLRKNPQFFDAHGSLLGGGNTAALHLAYLLGGNALFGFLAAVAFATILAVVAGLTLSGATAVSHDIYGSLMRSRRHGRLDERTEMTVMKIAVVLIGALAVVLSLAFRTQNIAYMISLAFSISCSSTFPVLILAIYWRRFTTLGALCGGGAGLATSLLLTILGPSIWVAVLGHAAPAVSIDPPAIITVPLAFAASIAVSLLERSLMRAPVSNLS</sequence>
<feature type="transmembrane region" description="Helical" evidence="13">
    <location>
        <begin position="429"/>
        <end position="452"/>
    </location>
</feature>
<dbReference type="GO" id="GO:0006814">
    <property type="term" value="P:sodium ion transport"/>
    <property type="evidence" value="ECO:0007669"/>
    <property type="project" value="UniProtKB-KW"/>
</dbReference>
<proteinExistence type="inferred from homology"/>
<dbReference type="GO" id="GO:0015123">
    <property type="term" value="F:acetate transmembrane transporter activity"/>
    <property type="evidence" value="ECO:0007669"/>
    <property type="project" value="TreeGrafter"/>
</dbReference>
<evidence type="ECO:0000256" key="14">
    <source>
        <dbReference type="SAM" id="SignalP"/>
    </source>
</evidence>